<keyword evidence="3" id="KW-0548">Nucleotidyltransferase</keyword>
<dbReference type="Gene3D" id="3.10.20.370">
    <property type="match status" value="1"/>
</dbReference>
<keyword evidence="9" id="KW-0695">RNA-directed DNA polymerase</keyword>
<dbReference type="InterPro" id="IPR036397">
    <property type="entry name" value="RNaseH_sf"/>
</dbReference>
<protein>
    <recommendedName>
        <fullName evidence="11">Integrase catalytic domain-containing protein</fullName>
    </recommendedName>
</protein>
<keyword evidence="6" id="KW-0210">Decarboxylase</keyword>
<evidence type="ECO:0000256" key="3">
    <source>
        <dbReference type="ARBA" id="ARBA00022695"/>
    </source>
</evidence>
<dbReference type="InterPro" id="IPR029066">
    <property type="entry name" value="PLP-binding_barrel"/>
</dbReference>
<dbReference type="SUPFAM" id="SSF51419">
    <property type="entry name" value="PLP-binding barrel"/>
    <property type="match status" value="1"/>
</dbReference>
<dbReference type="PANTHER" id="PTHR37984">
    <property type="entry name" value="PROTEIN CBG26694"/>
    <property type="match status" value="1"/>
</dbReference>
<evidence type="ECO:0000256" key="7">
    <source>
        <dbReference type="ARBA" id="ARBA00022801"/>
    </source>
</evidence>
<sequence>MATAFGAQASCELSRNTNNVSHSFKAFAKPLGSSKPLFGTRVSIPRRQAEKIINDGFKQCRAAATEKAVSSPGRRSAMKHCFMKKRDGFMYCEGVRLQDVLDMMERRPFYLYSKAQITRNYQAYQTALEGLDSIIGYAVKANNNLKILQHLRSMGSGAVLVSGNELRLALHAGFDPSRCVFNGNGKLLEDLVFAAQEGVLVNVDSEFDLENIVEASRIAGKKAQALLRINPDVDPQVHPYVATGNKNSKFGIRNEKLQWFLDAFKAHPNELNLVGAHCHLGSTITKFLFLFGLKFIGVSGRPIGDLSLVSEQRSSHLEGCLMQPREVGPHRYHTRRQVRILADLDTENSTEIMARREGSHTPPRQERVDPDLLFRGGGPRVVSTHRMESIIRHGEVAWAAQCFISSKSSSDDGQQWHTNIQTIVDKHGQVFGDIPPGRPPDRGFEHVIELEGAKPVITTPYRHPKKFKDEIERTIRELLDMGHIRPSSSPFTSSVVLVKKDGMMRMCFDYQALNKKTIKNMYPIPHIDELLDELHGAIYFSKIDLRSGYHQIHVRGKDILKTAFRCHYGHYEFLVMPFGLTNAPATFQSCMNHLFNKTWEDHLRHLDEVLGIMEVQSLFAKMSKCEFGLTEILYLGHVIGVKGVKVHQEKIQAMQDWPSLRNISELRGFLGLCGYYQRFVRGYLDIGAPLTDLTWKGAFRWTDEAQMIFDKLKVVMSTWPVLALPNFSEPFILECDASGLGIGAVLMQDRHPIAYESRKLRENERLYSTYDKEMLAIMHALAKFRQYLVGGKFVVRTDHNSLRYFLEQNELNERQQKWVSRIQAYDFDIEYVKGKKNVVADALSRRPHFAVLYSGYDRIYALVDRLTKYGHLFAIPTSFKALQVADLFFREIFRLHGLSKNIVSDRDNRFMRTFWQELFRLAGTELTPSTSYHPQTDGQMKIVNKWIEGYLRNYVLGQHRAWVKQLYLCEYCYNTTYHMSTGMTPFRALYGYDARSFVDMAFGDSRAPKARECLQDS</sequence>
<dbReference type="Gene3D" id="3.20.20.10">
    <property type="entry name" value="Alanine racemase"/>
    <property type="match status" value="1"/>
</dbReference>
<evidence type="ECO:0000256" key="4">
    <source>
        <dbReference type="ARBA" id="ARBA00022722"/>
    </source>
</evidence>
<keyword evidence="7" id="KW-0378">Hydrolase</keyword>
<dbReference type="GO" id="GO:0003964">
    <property type="term" value="F:RNA-directed DNA polymerase activity"/>
    <property type="evidence" value="ECO:0007669"/>
    <property type="project" value="UniProtKB-KW"/>
</dbReference>
<dbReference type="InterPro" id="IPR000477">
    <property type="entry name" value="RT_dom"/>
</dbReference>
<dbReference type="PANTHER" id="PTHR37984:SF5">
    <property type="entry name" value="PROTEIN NYNRIN-LIKE"/>
    <property type="match status" value="1"/>
</dbReference>
<comment type="cofactor">
    <cofactor evidence="1">
        <name>pyridoxal 5'-phosphate</name>
        <dbReference type="ChEBI" id="CHEBI:597326"/>
    </cofactor>
</comment>
<dbReference type="Gene3D" id="3.30.420.10">
    <property type="entry name" value="Ribonuclease H-like superfamily/Ribonuclease H"/>
    <property type="match status" value="1"/>
</dbReference>
<gene>
    <name evidence="12" type="ORF">KI387_015611</name>
</gene>
<accession>A0AA38GFU1</accession>
<dbReference type="CDD" id="cd01647">
    <property type="entry name" value="RT_LTR"/>
    <property type="match status" value="1"/>
</dbReference>
<dbReference type="Pfam" id="PF17917">
    <property type="entry name" value="RT_RNaseH"/>
    <property type="match status" value="1"/>
</dbReference>
<evidence type="ECO:0000313" key="13">
    <source>
        <dbReference type="Proteomes" id="UP000824469"/>
    </source>
</evidence>
<dbReference type="GO" id="GO:0016831">
    <property type="term" value="F:carboxy-lyase activity"/>
    <property type="evidence" value="ECO:0007669"/>
    <property type="project" value="UniProtKB-KW"/>
</dbReference>
<feature type="domain" description="Integrase catalytic" evidence="11">
    <location>
        <begin position="829"/>
        <end position="993"/>
    </location>
</feature>
<dbReference type="SUPFAM" id="SSF56672">
    <property type="entry name" value="DNA/RNA polymerases"/>
    <property type="match status" value="1"/>
</dbReference>
<proteinExistence type="predicted"/>
<evidence type="ECO:0000256" key="5">
    <source>
        <dbReference type="ARBA" id="ARBA00022759"/>
    </source>
</evidence>
<dbReference type="Gene3D" id="3.10.10.10">
    <property type="entry name" value="HIV Type 1 Reverse Transcriptase, subunit A, domain 1"/>
    <property type="match status" value="1"/>
</dbReference>
<dbReference type="GO" id="GO:0004519">
    <property type="term" value="F:endonuclease activity"/>
    <property type="evidence" value="ECO:0007669"/>
    <property type="project" value="UniProtKB-KW"/>
</dbReference>
<dbReference type="Gene3D" id="3.30.70.270">
    <property type="match status" value="2"/>
</dbReference>
<dbReference type="Pfam" id="PF00078">
    <property type="entry name" value="RVT_1"/>
    <property type="match status" value="1"/>
</dbReference>
<dbReference type="CDD" id="cd09274">
    <property type="entry name" value="RNase_HI_RT_Ty3"/>
    <property type="match status" value="1"/>
</dbReference>
<reference evidence="12 13" key="1">
    <citation type="journal article" date="2021" name="Nat. Plants">
        <title>The Taxus genome provides insights into paclitaxel biosynthesis.</title>
        <authorList>
            <person name="Xiong X."/>
            <person name="Gou J."/>
            <person name="Liao Q."/>
            <person name="Li Y."/>
            <person name="Zhou Q."/>
            <person name="Bi G."/>
            <person name="Li C."/>
            <person name="Du R."/>
            <person name="Wang X."/>
            <person name="Sun T."/>
            <person name="Guo L."/>
            <person name="Liang H."/>
            <person name="Lu P."/>
            <person name="Wu Y."/>
            <person name="Zhang Z."/>
            <person name="Ro D.K."/>
            <person name="Shang Y."/>
            <person name="Huang S."/>
            <person name="Yan J."/>
        </authorList>
    </citation>
    <scope>NUCLEOTIDE SEQUENCE [LARGE SCALE GENOMIC DNA]</scope>
    <source>
        <strain evidence="12">Ta-2019</strain>
    </source>
</reference>
<dbReference type="InterPro" id="IPR043502">
    <property type="entry name" value="DNA/RNA_pol_sf"/>
</dbReference>
<keyword evidence="2" id="KW-0808">Transferase</keyword>
<dbReference type="GO" id="GO:0015074">
    <property type="term" value="P:DNA integration"/>
    <property type="evidence" value="ECO:0007669"/>
    <property type="project" value="InterPro"/>
</dbReference>
<dbReference type="FunFam" id="3.30.70.270:FF:000020">
    <property type="entry name" value="Transposon Tf2-6 polyprotein-like Protein"/>
    <property type="match status" value="1"/>
</dbReference>
<name>A0AA38GFU1_TAXCH</name>
<evidence type="ECO:0000313" key="12">
    <source>
        <dbReference type="EMBL" id="KAH9320972.1"/>
    </source>
</evidence>
<dbReference type="GO" id="GO:0003676">
    <property type="term" value="F:nucleic acid binding"/>
    <property type="evidence" value="ECO:0007669"/>
    <property type="project" value="InterPro"/>
</dbReference>
<dbReference type="InterPro" id="IPR000183">
    <property type="entry name" value="Orn/DAP/Arg_de-COase"/>
</dbReference>
<keyword evidence="13" id="KW-1185">Reference proteome</keyword>
<comment type="caution">
    <text evidence="12">The sequence shown here is derived from an EMBL/GenBank/DDBJ whole genome shotgun (WGS) entry which is preliminary data.</text>
</comment>
<dbReference type="PROSITE" id="PS00878">
    <property type="entry name" value="ODR_DC_2_1"/>
    <property type="match status" value="1"/>
</dbReference>
<dbReference type="InterPro" id="IPR022653">
    <property type="entry name" value="De-COase2_pyr-phos_BS"/>
</dbReference>
<dbReference type="SUPFAM" id="SSF53098">
    <property type="entry name" value="Ribonuclease H-like"/>
    <property type="match status" value="1"/>
</dbReference>
<evidence type="ECO:0000256" key="10">
    <source>
        <dbReference type="ARBA" id="ARBA00023239"/>
    </source>
</evidence>
<evidence type="ECO:0000256" key="1">
    <source>
        <dbReference type="ARBA" id="ARBA00001933"/>
    </source>
</evidence>
<keyword evidence="5" id="KW-0255">Endonuclease</keyword>
<dbReference type="InterPro" id="IPR050951">
    <property type="entry name" value="Retrovirus_Pol_polyprotein"/>
</dbReference>
<dbReference type="Pfam" id="PF02784">
    <property type="entry name" value="Orn_Arg_deC_N"/>
    <property type="match status" value="1"/>
</dbReference>
<evidence type="ECO:0000256" key="8">
    <source>
        <dbReference type="ARBA" id="ARBA00022898"/>
    </source>
</evidence>
<dbReference type="EMBL" id="JAHRHJ020000003">
    <property type="protein sequence ID" value="KAH9320972.1"/>
    <property type="molecule type" value="Genomic_DNA"/>
</dbReference>
<dbReference type="AlphaFoldDB" id="A0AA38GFU1"/>
<dbReference type="FunFam" id="3.20.20.10:FF:000003">
    <property type="entry name" value="Diaminopimelate decarboxylase"/>
    <property type="match status" value="1"/>
</dbReference>
<dbReference type="InterPro" id="IPR001584">
    <property type="entry name" value="Integrase_cat-core"/>
</dbReference>
<dbReference type="FunFam" id="3.10.20.370:FF:000001">
    <property type="entry name" value="Retrovirus-related Pol polyprotein from transposon 17.6-like protein"/>
    <property type="match status" value="1"/>
</dbReference>
<dbReference type="Proteomes" id="UP000824469">
    <property type="component" value="Unassembled WGS sequence"/>
</dbReference>
<keyword evidence="8" id="KW-0663">Pyridoxal phosphate</keyword>
<evidence type="ECO:0000259" key="11">
    <source>
        <dbReference type="PROSITE" id="PS50994"/>
    </source>
</evidence>
<dbReference type="InterPro" id="IPR041373">
    <property type="entry name" value="RT_RNaseH"/>
</dbReference>
<dbReference type="InterPro" id="IPR043128">
    <property type="entry name" value="Rev_trsase/Diguanyl_cyclase"/>
</dbReference>
<dbReference type="GO" id="GO:0016787">
    <property type="term" value="F:hydrolase activity"/>
    <property type="evidence" value="ECO:0007669"/>
    <property type="project" value="UniProtKB-KW"/>
</dbReference>
<organism evidence="12 13">
    <name type="scientific">Taxus chinensis</name>
    <name type="common">Chinese yew</name>
    <name type="synonym">Taxus wallichiana var. chinensis</name>
    <dbReference type="NCBI Taxonomy" id="29808"/>
    <lineage>
        <taxon>Eukaryota</taxon>
        <taxon>Viridiplantae</taxon>
        <taxon>Streptophyta</taxon>
        <taxon>Embryophyta</taxon>
        <taxon>Tracheophyta</taxon>
        <taxon>Spermatophyta</taxon>
        <taxon>Pinopsida</taxon>
        <taxon>Pinidae</taxon>
        <taxon>Conifers II</taxon>
        <taxon>Cupressales</taxon>
        <taxon>Taxaceae</taxon>
        <taxon>Taxus</taxon>
    </lineage>
</organism>
<keyword evidence="4" id="KW-0540">Nuclease</keyword>
<dbReference type="InterPro" id="IPR022644">
    <property type="entry name" value="De-COase2_N"/>
</dbReference>
<dbReference type="InterPro" id="IPR012337">
    <property type="entry name" value="RNaseH-like_sf"/>
</dbReference>
<evidence type="ECO:0000256" key="2">
    <source>
        <dbReference type="ARBA" id="ARBA00022679"/>
    </source>
</evidence>
<evidence type="ECO:0000256" key="9">
    <source>
        <dbReference type="ARBA" id="ARBA00022918"/>
    </source>
</evidence>
<evidence type="ECO:0000256" key="6">
    <source>
        <dbReference type="ARBA" id="ARBA00022793"/>
    </source>
</evidence>
<keyword evidence="10" id="KW-0456">Lyase</keyword>
<dbReference type="PROSITE" id="PS50994">
    <property type="entry name" value="INTEGRASE"/>
    <property type="match status" value="1"/>
</dbReference>
<dbReference type="PRINTS" id="PR01179">
    <property type="entry name" value="ODADCRBXLASE"/>
</dbReference>